<dbReference type="NCBIfam" id="TIGR00738">
    <property type="entry name" value="rrf2_super"/>
    <property type="match status" value="1"/>
</dbReference>
<dbReference type="Gene3D" id="1.10.10.10">
    <property type="entry name" value="Winged helix-like DNA-binding domain superfamily/Winged helix DNA-binding domain"/>
    <property type="match status" value="1"/>
</dbReference>
<dbReference type="SUPFAM" id="SSF46785">
    <property type="entry name" value="Winged helix' DNA-binding domain"/>
    <property type="match status" value="1"/>
</dbReference>
<dbReference type="RefSeq" id="WP_284187411.1">
    <property type="nucleotide sequence ID" value="NZ_BSPX01000017.1"/>
</dbReference>
<keyword evidence="1 2" id="KW-0238">DNA-binding</keyword>
<dbReference type="GO" id="GO:0003677">
    <property type="term" value="F:DNA binding"/>
    <property type="evidence" value="ECO:0007669"/>
    <property type="project" value="UniProtKB-KW"/>
</dbReference>
<dbReference type="InterPro" id="IPR036388">
    <property type="entry name" value="WH-like_DNA-bd_sf"/>
</dbReference>
<dbReference type="InterPro" id="IPR036390">
    <property type="entry name" value="WH_DNA-bd_sf"/>
</dbReference>
<dbReference type="PANTHER" id="PTHR33221:SF4">
    <property type="entry name" value="HTH-TYPE TRANSCRIPTIONAL REPRESSOR NSRR"/>
    <property type="match status" value="1"/>
</dbReference>
<dbReference type="PROSITE" id="PS51197">
    <property type="entry name" value="HTH_RRF2_2"/>
    <property type="match status" value="1"/>
</dbReference>
<sequence>MHITLHTDYALRVLIYLASNEERLPTIQEISERFDISRSHLMKVVNQLIRNGFVEGIRGKGGGLRLARPPAGIGIGDVVRKMETDLSLVECFTDTSRCLLTSSCKLRGVLDDALEAFFASLDKVTLAQLLGPAQRQILFMPQRPPAPAAGRGAPSDG</sequence>
<proteinExistence type="predicted"/>
<gene>
    <name evidence="2" type="ORF">GCM10007933_14960</name>
</gene>
<evidence type="ECO:0000256" key="1">
    <source>
        <dbReference type="ARBA" id="ARBA00023125"/>
    </source>
</evidence>
<comment type="caution">
    <text evidence="2">The sequence shown here is derived from an EMBL/GenBank/DDBJ whole genome shotgun (WGS) entry which is preliminary data.</text>
</comment>
<dbReference type="InterPro" id="IPR000944">
    <property type="entry name" value="Tscrpt_reg_Rrf2"/>
</dbReference>
<accession>A0ABQ6FBZ1</accession>
<evidence type="ECO:0000313" key="3">
    <source>
        <dbReference type="Proteomes" id="UP001157167"/>
    </source>
</evidence>
<dbReference type="Proteomes" id="UP001157167">
    <property type="component" value="Unassembled WGS sequence"/>
</dbReference>
<protein>
    <submittedName>
        <fullName evidence="2">DNA-binding protein</fullName>
    </submittedName>
</protein>
<name>A0ABQ6FBZ1_9RHOO</name>
<reference evidence="3" key="1">
    <citation type="journal article" date="2019" name="Int. J. Syst. Evol. Microbiol.">
        <title>The Global Catalogue of Microorganisms (GCM) 10K type strain sequencing project: providing services to taxonomists for standard genome sequencing and annotation.</title>
        <authorList>
            <consortium name="The Broad Institute Genomics Platform"/>
            <consortium name="The Broad Institute Genome Sequencing Center for Infectious Disease"/>
            <person name="Wu L."/>
            <person name="Ma J."/>
        </authorList>
    </citation>
    <scope>NUCLEOTIDE SEQUENCE [LARGE SCALE GENOMIC DNA]</scope>
    <source>
        <strain evidence="3">NBRC 102407</strain>
    </source>
</reference>
<organism evidence="2 3">
    <name type="scientific">Zoogloea oryzae</name>
    <dbReference type="NCBI Taxonomy" id="310767"/>
    <lineage>
        <taxon>Bacteria</taxon>
        <taxon>Pseudomonadati</taxon>
        <taxon>Pseudomonadota</taxon>
        <taxon>Betaproteobacteria</taxon>
        <taxon>Rhodocyclales</taxon>
        <taxon>Zoogloeaceae</taxon>
        <taxon>Zoogloea</taxon>
    </lineage>
</organism>
<dbReference type="EMBL" id="BSPX01000017">
    <property type="protein sequence ID" value="GLT22040.1"/>
    <property type="molecule type" value="Genomic_DNA"/>
</dbReference>
<evidence type="ECO:0000313" key="2">
    <source>
        <dbReference type="EMBL" id="GLT22040.1"/>
    </source>
</evidence>
<dbReference type="PANTHER" id="PTHR33221">
    <property type="entry name" value="WINGED HELIX-TURN-HELIX TRANSCRIPTIONAL REGULATOR, RRF2 FAMILY"/>
    <property type="match status" value="1"/>
</dbReference>
<dbReference type="Pfam" id="PF02082">
    <property type="entry name" value="Rrf2"/>
    <property type="match status" value="1"/>
</dbReference>
<keyword evidence="3" id="KW-1185">Reference proteome</keyword>